<gene>
    <name evidence="2" type="ORF">AB1Y20_023331</name>
</gene>
<keyword evidence="3" id="KW-1185">Reference proteome</keyword>
<evidence type="ECO:0008006" key="4">
    <source>
        <dbReference type="Google" id="ProtNLM"/>
    </source>
</evidence>
<dbReference type="EMBL" id="JBGBPQ010000009">
    <property type="protein sequence ID" value="KAL1519825.1"/>
    <property type="molecule type" value="Genomic_DNA"/>
</dbReference>
<organism evidence="2 3">
    <name type="scientific">Prymnesium parvum</name>
    <name type="common">Toxic golden alga</name>
    <dbReference type="NCBI Taxonomy" id="97485"/>
    <lineage>
        <taxon>Eukaryota</taxon>
        <taxon>Haptista</taxon>
        <taxon>Haptophyta</taxon>
        <taxon>Prymnesiophyceae</taxon>
        <taxon>Prymnesiales</taxon>
        <taxon>Prymnesiaceae</taxon>
        <taxon>Prymnesium</taxon>
    </lineage>
</organism>
<protein>
    <recommendedName>
        <fullName evidence="4">APOBEC-like N-terminal domain-containing protein</fullName>
    </recommendedName>
</protein>
<dbReference type="Proteomes" id="UP001515480">
    <property type="component" value="Unassembled WGS sequence"/>
</dbReference>
<dbReference type="AlphaFoldDB" id="A0AB34JCV8"/>
<sequence length="390" mass="42469">MAYIPPHLRAKPPSPAADGSTSTPPRSSLASLLDQQARTRHGPCAPAPTQMSLRRECRCTLGGLPPASSLLGTADELCDAFFHVRATPEAGLPLSCVRQPAGECEGRNTVIVAALHAAGDTPFVARYHNEGREYHAERVMIEHAGLLAAVRAARGGCLRVHISLQPCHHSSASRDISCTRALFAFHERELLPRGVALELVVAYPYRSHWDAEHMTRAELIELGARTLFGPRYHSNGNATDREAVVAAVERIGPDAADRAVEAARQLMESAREGTALLCRGAPHLFSVRAMGPEDWEWLVSLADGEVQAAWRDVADERWFTPERRKIRFAADAWTAALLDLYRCQSVEDQEPMEFNQEKDSKPAGEARDGAECVCASVSSNKGASLRAGSR</sequence>
<feature type="compositionally biased region" description="Polar residues" evidence="1">
    <location>
        <begin position="19"/>
        <end position="36"/>
    </location>
</feature>
<reference evidence="2 3" key="1">
    <citation type="journal article" date="2024" name="Science">
        <title>Giant polyketide synthase enzymes in the biosynthesis of giant marine polyether toxins.</title>
        <authorList>
            <person name="Fallon T.R."/>
            <person name="Shende V.V."/>
            <person name="Wierzbicki I.H."/>
            <person name="Pendleton A.L."/>
            <person name="Watervoot N.F."/>
            <person name="Auber R.P."/>
            <person name="Gonzalez D.J."/>
            <person name="Wisecaver J.H."/>
            <person name="Moore B.S."/>
        </authorList>
    </citation>
    <scope>NUCLEOTIDE SEQUENCE [LARGE SCALE GENOMIC DNA]</scope>
    <source>
        <strain evidence="2 3">12B1</strain>
    </source>
</reference>
<name>A0AB34JCV8_PRYPA</name>
<accession>A0AB34JCV8</accession>
<comment type="caution">
    <text evidence="2">The sequence shown here is derived from an EMBL/GenBank/DDBJ whole genome shotgun (WGS) entry which is preliminary data.</text>
</comment>
<evidence type="ECO:0000313" key="3">
    <source>
        <dbReference type="Proteomes" id="UP001515480"/>
    </source>
</evidence>
<evidence type="ECO:0000313" key="2">
    <source>
        <dbReference type="EMBL" id="KAL1519825.1"/>
    </source>
</evidence>
<evidence type="ECO:0000256" key="1">
    <source>
        <dbReference type="SAM" id="MobiDB-lite"/>
    </source>
</evidence>
<feature type="region of interest" description="Disordered" evidence="1">
    <location>
        <begin position="1"/>
        <end position="49"/>
    </location>
</feature>
<proteinExistence type="predicted"/>